<evidence type="ECO:0000313" key="5">
    <source>
        <dbReference type="Proteomes" id="UP000647416"/>
    </source>
</evidence>
<dbReference type="InterPro" id="IPR052562">
    <property type="entry name" value="Ketohexokinase-related"/>
</dbReference>
<proteinExistence type="predicted"/>
<keyword evidence="2" id="KW-0418">Kinase</keyword>
<keyword evidence="5" id="KW-1185">Reference proteome</keyword>
<protein>
    <recommendedName>
        <fullName evidence="3">Carbohydrate kinase PfkB domain-containing protein</fullName>
    </recommendedName>
</protein>
<evidence type="ECO:0000259" key="3">
    <source>
        <dbReference type="Pfam" id="PF00294"/>
    </source>
</evidence>
<name>A0A926FCH4_9FIRM</name>
<dbReference type="AlphaFoldDB" id="A0A926FCH4"/>
<dbReference type="Proteomes" id="UP000647416">
    <property type="component" value="Unassembled WGS sequence"/>
</dbReference>
<feature type="domain" description="Carbohydrate kinase PfkB" evidence="3">
    <location>
        <begin position="3"/>
        <end position="287"/>
    </location>
</feature>
<evidence type="ECO:0000256" key="1">
    <source>
        <dbReference type="ARBA" id="ARBA00022679"/>
    </source>
</evidence>
<dbReference type="InterPro" id="IPR029056">
    <property type="entry name" value="Ribokinase-like"/>
</dbReference>
<dbReference type="GO" id="GO:0016301">
    <property type="term" value="F:kinase activity"/>
    <property type="evidence" value="ECO:0007669"/>
    <property type="project" value="UniProtKB-KW"/>
</dbReference>
<gene>
    <name evidence="4" type="ORF">H8706_04770</name>
</gene>
<keyword evidence="1" id="KW-0808">Transferase</keyword>
<dbReference type="EMBL" id="JACRTE010000004">
    <property type="protein sequence ID" value="MBC8596182.1"/>
    <property type="molecule type" value="Genomic_DNA"/>
</dbReference>
<sequence length="309" mass="33029">MSKIVGIGANVYDTLMVLPNYPNEDTKLRAKGSKAAGGGPCATGLVAAAKLGGEVSFIGSMTDDDKANFLIRDFEKYGIGTDLITIHKGYDTFFSIVMLSEDTASRTIVFDKGNTPALSLNDKQKEAVKNAELLLVDGNEMPAAVEAARIAKENGTKVLLDAGGLYDGIKELLALTDILIPSYEFSLGITGAKTAEDAAKILFDTYKPEVVVITKGKEGGIIYDGKEIISYPAFKVEAVDSNGAGDVFHGAFAFAVQKGYNYHKAAIFSSAVSALKCTKMGSRAAVPSFDETVEFLKEREADEFKENLE</sequence>
<evidence type="ECO:0000256" key="2">
    <source>
        <dbReference type="ARBA" id="ARBA00022777"/>
    </source>
</evidence>
<organism evidence="4 5">
    <name type="scientific">Qingrenia yutianensis</name>
    <dbReference type="NCBI Taxonomy" id="2763676"/>
    <lineage>
        <taxon>Bacteria</taxon>
        <taxon>Bacillati</taxon>
        <taxon>Bacillota</taxon>
        <taxon>Clostridia</taxon>
        <taxon>Eubacteriales</taxon>
        <taxon>Oscillospiraceae</taxon>
        <taxon>Qingrenia</taxon>
    </lineage>
</organism>
<comment type="caution">
    <text evidence="4">The sequence shown here is derived from an EMBL/GenBank/DDBJ whole genome shotgun (WGS) entry which is preliminary data.</text>
</comment>
<dbReference type="Pfam" id="PF00294">
    <property type="entry name" value="PfkB"/>
    <property type="match status" value="1"/>
</dbReference>
<dbReference type="PANTHER" id="PTHR42774">
    <property type="entry name" value="PHOSPHOTRANSFERASE SYSTEM TRANSPORT PROTEIN"/>
    <property type="match status" value="1"/>
</dbReference>
<dbReference type="InterPro" id="IPR002173">
    <property type="entry name" value="Carboh/pur_kinase_PfkB_CS"/>
</dbReference>
<dbReference type="RefSeq" id="WP_262431715.1">
    <property type="nucleotide sequence ID" value="NZ_JACRTE010000004.1"/>
</dbReference>
<accession>A0A926FCH4</accession>
<dbReference type="Gene3D" id="3.40.1190.20">
    <property type="match status" value="1"/>
</dbReference>
<reference evidence="4" key="1">
    <citation type="submission" date="2020-08" db="EMBL/GenBank/DDBJ databases">
        <title>Genome public.</title>
        <authorList>
            <person name="Liu C."/>
            <person name="Sun Q."/>
        </authorList>
    </citation>
    <scope>NUCLEOTIDE SEQUENCE</scope>
    <source>
        <strain evidence="4">NSJ-50</strain>
    </source>
</reference>
<dbReference type="PANTHER" id="PTHR42774:SF3">
    <property type="entry name" value="KETOHEXOKINASE"/>
    <property type="match status" value="1"/>
</dbReference>
<dbReference type="SUPFAM" id="SSF53613">
    <property type="entry name" value="Ribokinase-like"/>
    <property type="match status" value="1"/>
</dbReference>
<evidence type="ECO:0000313" key="4">
    <source>
        <dbReference type="EMBL" id="MBC8596182.1"/>
    </source>
</evidence>
<dbReference type="InterPro" id="IPR011611">
    <property type="entry name" value="PfkB_dom"/>
</dbReference>
<dbReference type="PROSITE" id="PS00584">
    <property type="entry name" value="PFKB_KINASES_2"/>
    <property type="match status" value="1"/>
</dbReference>